<dbReference type="Pfam" id="PF13439">
    <property type="entry name" value="Glyco_transf_4"/>
    <property type="match status" value="1"/>
</dbReference>
<dbReference type="Gene3D" id="3.40.50.2000">
    <property type="entry name" value="Glycogen Phosphorylase B"/>
    <property type="match status" value="2"/>
</dbReference>
<feature type="domain" description="Glycosyltransferase subfamily 4-like N-terminal" evidence="2">
    <location>
        <begin position="79"/>
        <end position="183"/>
    </location>
</feature>
<evidence type="ECO:0000313" key="4">
    <source>
        <dbReference type="Proteomes" id="UP000007460"/>
    </source>
</evidence>
<accession>D5BTP0</accession>
<dbReference type="AlphaFoldDB" id="D5BTP0"/>
<protein>
    <submittedName>
        <fullName evidence="3">Glycosyl transferase, group 1</fullName>
        <ecNumber evidence="3">2.4.1.-</ecNumber>
    </submittedName>
</protein>
<reference evidence="3 4" key="1">
    <citation type="journal article" date="2010" name="J. Bacteriol.">
        <title>Complete genome sequence of "Candidatus Puniceispirillum marinum" IMCC1322, a representative of the SAR116 clade in the Alphaproteobacteria.</title>
        <authorList>
            <person name="Oh H.M."/>
            <person name="Kwon K.K."/>
            <person name="Kang I."/>
            <person name="Kang S.G."/>
            <person name="Lee J.H."/>
            <person name="Kim S.J."/>
            <person name="Cho J.C."/>
        </authorList>
    </citation>
    <scope>NUCLEOTIDE SEQUENCE [LARGE SCALE GENOMIC DNA]</scope>
    <source>
        <strain evidence="3 4">IMCC1322</strain>
    </source>
</reference>
<dbReference type="Pfam" id="PF00534">
    <property type="entry name" value="Glycos_transf_1"/>
    <property type="match status" value="1"/>
</dbReference>
<organism evidence="3 4">
    <name type="scientific">Puniceispirillum marinum (strain IMCC1322)</name>
    <dbReference type="NCBI Taxonomy" id="488538"/>
    <lineage>
        <taxon>Bacteria</taxon>
        <taxon>Pseudomonadati</taxon>
        <taxon>Pseudomonadota</taxon>
        <taxon>Alphaproteobacteria</taxon>
        <taxon>Candidatus Puniceispirillales</taxon>
        <taxon>Candidatus Puniceispirillaceae</taxon>
        <taxon>Candidatus Puniceispirillum</taxon>
    </lineage>
</organism>
<dbReference type="InterPro" id="IPR001296">
    <property type="entry name" value="Glyco_trans_1"/>
</dbReference>
<evidence type="ECO:0000313" key="3">
    <source>
        <dbReference type="EMBL" id="ADE39637.1"/>
    </source>
</evidence>
<proteinExistence type="predicted"/>
<dbReference type="eggNOG" id="COG0438">
    <property type="taxonomic scope" value="Bacteria"/>
</dbReference>
<evidence type="ECO:0000259" key="2">
    <source>
        <dbReference type="Pfam" id="PF13439"/>
    </source>
</evidence>
<dbReference type="EC" id="2.4.1.-" evidence="3"/>
<name>D5BTP0_PUNMI</name>
<keyword evidence="4" id="KW-1185">Reference proteome</keyword>
<dbReference type="PANTHER" id="PTHR45947:SF14">
    <property type="entry name" value="SLL1723 PROTEIN"/>
    <property type="match status" value="1"/>
</dbReference>
<dbReference type="Proteomes" id="UP000007460">
    <property type="component" value="Chromosome"/>
</dbReference>
<keyword evidence="3" id="KW-0328">Glycosyltransferase</keyword>
<dbReference type="CAZy" id="GT4">
    <property type="family name" value="Glycosyltransferase Family 4"/>
</dbReference>
<dbReference type="OrthoDB" id="9790710at2"/>
<dbReference type="EMBL" id="CP001751">
    <property type="protein sequence ID" value="ADE39637.1"/>
    <property type="molecule type" value="Genomic_DNA"/>
</dbReference>
<keyword evidence="3" id="KW-0808">Transferase</keyword>
<dbReference type="PANTHER" id="PTHR45947">
    <property type="entry name" value="SULFOQUINOVOSYL TRANSFERASE SQD2"/>
    <property type="match status" value="1"/>
</dbReference>
<dbReference type="KEGG" id="apb:SAR116_1394"/>
<dbReference type="RefSeq" id="WP_013046264.1">
    <property type="nucleotide sequence ID" value="NC_014010.1"/>
</dbReference>
<dbReference type="InterPro" id="IPR028098">
    <property type="entry name" value="Glyco_trans_4-like_N"/>
</dbReference>
<sequence length="385" mass="41988">MPIDMPNDAHHHTCLVFRDKLLLPSEGFIASHYISFDRLRPVYLANKIGWRANELHAPKLQTARTAIGTTIFKQTGFSPFYKSLKALQPQVLHAHFGRGGALALPVAQRLGIPLYVTYHGGDATKFTHDRKRLLPTIYQRRLTALQDYANGFLCVSNFVARRLEAQGFPKHKLITHYIGINLADIQAPTSRDGRLLFIGRLVGKKGVDVLLTALRMLHQSGKADSIKGLDIAGTGPDADHLRKMANGIPNVSFLGWQTPEQLALRMRSCCAVVVPSHQAPDGDCEGLPTVILEAIRAGCPVIATNHAGIPEIITDNASGILATENDSASLASALTRFASISDVPAMVAKAQRQLRAEFDASTQSAKLQSMLASHYAPTKPPNLFE</sequence>
<dbReference type="HOGENOM" id="CLU_009583_2_5_5"/>
<feature type="domain" description="Glycosyl transferase family 1" evidence="1">
    <location>
        <begin position="192"/>
        <end position="352"/>
    </location>
</feature>
<gene>
    <name evidence="3" type="ordered locus">SAR116_1394</name>
</gene>
<dbReference type="InterPro" id="IPR050194">
    <property type="entry name" value="Glycosyltransferase_grp1"/>
</dbReference>
<dbReference type="STRING" id="488538.SAR116_1394"/>
<evidence type="ECO:0000259" key="1">
    <source>
        <dbReference type="Pfam" id="PF00534"/>
    </source>
</evidence>
<dbReference type="GO" id="GO:0016757">
    <property type="term" value="F:glycosyltransferase activity"/>
    <property type="evidence" value="ECO:0007669"/>
    <property type="project" value="UniProtKB-KW"/>
</dbReference>
<dbReference type="SUPFAM" id="SSF53756">
    <property type="entry name" value="UDP-Glycosyltransferase/glycogen phosphorylase"/>
    <property type="match status" value="1"/>
</dbReference>